<feature type="transmembrane region" description="Helical" evidence="1">
    <location>
        <begin position="21"/>
        <end position="44"/>
    </location>
</feature>
<gene>
    <name evidence="2" type="ORF">B5V51_1343</name>
</gene>
<feature type="transmembrane region" description="Helical" evidence="1">
    <location>
        <begin position="139"/>
        <end position="159"/>
    </location>
</feature>
<evidence type="ECO:0000313" key="2">
    <source>
        <dbReference type="EMBL" id="PCG71920.1"/>
    </source>
</evidence>
<protein>
    <submittedName>
        <fullName evidence="2">Uncharacterized protein</fullName>
    </submittedName>
</protein>
<dbReference type="EMBL" id="NWSH01001267">
    <property type="protein sequence ID" value="PCG71920.1"/>
    <property type="molecule type" value="Genomic_DNA"/>
</dbReference>
<dbReference type="PANTHER" id="PTHR36694:SF11">
    <property type="entry name" value="LP21121P-RELATED"/>
    <property type="match status" value="1"/>
</dbReference>
<accession>A0A2A4JKJ1</accession>
<feature type="transmembrane region" description="Helical" evidence="1">
    <location>
        <begin position="77"/>
        <end position="96"/>
    </location>
</feature>
<organism evidence="2">
    <name type="scientific">Heliothis virescens</name>
    <name type="common">Tobacco budworm moth</name>
    <dbReference type="NCBI Taxonomy" id="7102"/>
    <lineage>
        <taxon>Eukaryota</taxon>
        <taxon>Metazoa</taxon>
        <taxon>Ecdysozoa</taxon>
        <taxon>Arthropoda</taxon>
        <taxon>Hexapoda</taxon>
        <taxon>Insecta</taxon>
        <taxon>Pterygota</taxon>
        <taxon>Neoptera</taxon>
        <taxon>Endopterygota</taxon>
        <taxon>Lepidoptera</taxon>
        <taxon>Glossata</taxon>
        <taxon>Ditrysia</taxon>
        <taxon>Noctuoidea</taxon>
        <taxon>Noctuidae</taxon>
        <taxon>Heliothinae</taxon>
        <taxon>Heliothis</taxon>
    </lineage>
</organism>
<feature type="transmembrane region" description="Helical" evidence="1">
    <location>
        <begin position="108"/>
        <end position="133"/>
    </location>
</feature>
<sequence>MGIALPRYNKCCYCIPLKIGVLIIGYVSIVASCLMLATASWSIFKVSEFVQENKDKPNPQHPPNEVARAALGLYLSFAYYLLVFLFNFTISVILVIGAHTDKPHYLRFYFKAVMFLFALSVVLVVVTFVFMGFFATLPVLKWSFTLLICMIIVRSYYLVLEEREKQPAPFELQPYIPVRQVPPQGMA</sequence>
<keyword evidence="1" id="KW-0812">Transmembrane</keyword>
<keyword evidence="1" id="KW-0472">Membrane</keyword>
<keyword evidence="1" id="KW-1133">Transmembrane helix</keyword>
<proteinExistence type="predicted"/>
<dbReference type="PANTHER" id="PTHR36694">
    <property type="entry name" value="PASIFLORA 1, ISOFORM A-RELATED"/>
    <property type="match status" value="1"/>
</dbReference>
<dbReference type="PROSITE" id="PS51257">
    <property type="entry name" value="PROKAR_LIPOPROTEIN"/>
    <property type="match status" value="1"/>
</dbReference>
<comment type="caution">
    <text evidence="2">The sequence shown here is derived from an EMBL/GenBank/DDBJ whole genome shotgun (WGS) entry which is preliminary data.</text>
</comment>
<evidence type="ECO:0000256" key="1">
    <source>
        <dbReference type="SAM" id="Phobius"/>
    </source>
</evidence>
<dbReference type="AlphaFoldDB" id="A0A2A4JKJ1"/>
<name>A0A2A4JKJ1_HELVI</name>
<reference evidence="2" key="1">
    <citation type="submission" date="2017-09" db="EMBL/GenBank/DDBJ databases">
        <title>Contemporary evolution of a Lepidopteran species, Heliothis virescens, in response to modern agricultural practices.</title>
        <authorList>
            <person name="Fritz M.L."/>
            <person name="Deyonke A.M."/>
            <person name="Papanicolaou A."/>
            <person name="Micinski S."/>
            <person name="Westbrook J."/>
            <person name="Gould F."/>
        </authorList>
    </citation>
    <scope>NUCLEOTIDE SEQUENCE [LARGE SCALE GENOMIC DNA]</scope>
    <source>
        <strain evidence="2">HvINT-</strain>
        <tissue evidence="2">Whole body</tissue>
    </source>
</reference>